<evidence type="ECO:0000256" key="4">
    <source>
        <dbReference type="ARBA" id="ARBA00035206"/>
    </source>
</evidence>
<dbReference type="NCBIfam" id="TIGR01079">
    <property type="entry name" value="rplX_bact"/>
    <property type="match status" value="1"/>
</dbReference>
<dbReference type="Pfam" id="PF00467">
    <property type="entry name" value="KOW"/>
    <property type="match status" value="1"/>
</dbReference>
<organism evidence="8 9">
    <name type="scientific">Candidatus Colwellbacteria bacterium CG_4_9_14_0_2_um_filter_50_12</name>
    <dbReference type="NCBI Taxonomy" id="1974538"/>
    <lineage>
        <taxon>Bacteria</taxon>
        <taxon>Candidatus Colwelliibacteriota</taxon>
    </lineage>
</organism>
<dbReference type="SUPFAM" id="SSF50104">
    <property type="entry name" value="Translation proteins SH3-like domain"/>
    <property type="match status" value="1"/>
</dbReference>
<dbReference type="GO" id="GO:1990904">
    <property type="term" value="C:ribonucleoprotein complex"/>
    <property type="evidence" value="ECO:0007669"/>
    <property type="project" value="UniProtKB-KW"/>
</dbReference>
<dbReference type="Gene3D" id="2.30.30.30">
    <property type="match status" value="1"/>
</dbReference>
<evidence type="ECO:0000256" key="6">
    <source>
        <dbReference type="RuleBase" id="RU003477"/>
    </source>
</evidence>
<proteinExistence type="inferred from homology"/>
<keyword evidence="2 5" id="KW-0689">Ribosomal protein</keyword>
<dbReference type="InterPro" id="IPR003256">
    <property type="entry name" value="Ribosomal_uL24"/>
</dbReference>
<dbReference type="PROSITE" id="PS01108">
    <property type="entry name" value="RIBOSOMAL_L24"/>
    <property type="match status" value="1"/>
</dbReference>
<dbReference type="HAMAP" id="MF_01326_B">
    <property type="entry name" value="Ribosomal_uL24_B"/>
    <property type="match status" value="1"/>
</dbReference>
<comment type="subunit">
    <text evidence="5">Part of the 50S ribosomal subunit.</text>
</comment>
<dbReference type="PANTHER" id="PTHR12903">
    <property type="entry name" value="MITOCHONDRIAL RIBOSOMAL PROTEIN L24"/>
    <property type="match status" value="1"/>
</dbReference>
<dbReference type="InterPro" id="IPR041988">
    <property type="entry name" value="Ribosomal_uL24_KOW"/>
</dbReference>
<dbReference type="GO" id="GO:0006412">
    <property type="term" value="P:translation"/>
    <property type="evidence" value="ECO:0007669"/>
    <property type="project" value="UniProtKB-UniRule"/>
</dbReference>
<reference evidence="9" key="1">
    <citation type="submission" date="2017-09" db="EMBL/GenBank/DDBJ databases">
        <title>Depth-based differentiation of microbial function through sediment-hosted aquifers and enrichment of novel symbionts in the deep terrestrial subsurface.</title>
        <authorList>
            <person name="Probst A.J."/>
            <person name="Ladd B."/>
            <person name="Jarett J.K."/>
            <person name="Geller-Mcgrath D.E."/>
            <person name="Sieber C.M.K."/>
            <person name="Emerson J.B."/>
            <person name="Anantharaman K."/>
            <person name="Thomas B.C."/>
            <person name="Malmstrom R."/>
            <person name="Stieglmeier M."/>
            <person name="Klingl A."/>
            <person name="Woyke T."/>
            <person name="Ryan C.M."/>
            <person name="Banfield J.F."/>
        </authorList>
    </citation>
    <scope>NUCLEOTIDE SEQUENCE [LARGE SCALE GENOMIC DNA]</scope>
</reference>
<gene>
    <name evidence="5" type="primary">rplX</name>
    <name evidence="8" type="ORF">CO020_01100</name>
</gene>
<dbReference type="AlphaFoldDB" id="A0A2M8G132"/>
<dbReference type="EMBL" id="PFQX01000044">
    <property type="protein sequence ID" value="PJC65359.1"/>
    <property type="molecule type" value="Genomic_DNA"/>
</dbReference>
<dbReference type="InterPro" id="IPR057264">
    <property type="entry name" value="Ribosomal_uL24_C"/>
</dbReference>
<dbReference type="Pfam" id="PF17136">
    <property type="entry name" value="ribosomal_L24"/>
    <property type="match status" value="1"/>
</dbReference>
<evidence type="ECO:0000259" key="7">
    <source>
        <dbReference type="SMART" id="SM00739"/>
    </source>
</evidence>
<comment type="similarity">
    <text evidence="1 5 6">Belongs to the universal ribosomal protein uL24 family.</text>
</comment>
<evidence type="ECO:0000256" key="1">
    <source>
        <dbReference type="ARBA" id="ARBA00010618"/>
    </source>
</evidence>
<evidence type="ECO:0000313" key="8">
    <source>
        <dbReference type="EMBL" id="PJC65359.1"/>
    </source>
</evidence>
<dbReference type="CDD" id="cd06089">
    <property type="entry name" value="KOW_RPL26"/>
    <property type="match status" value="1"/>
</dbReference>
<dbReference type="GO" id="GO:0005840">
    <property type="term" value="C:ribosome"/>
    <property type="evidence" value="ECO:0007669"/>
    <property type="project" value="UniProtKB-KW"/>
</dbReference>
<sequence length="102" mass="11275">MNIRKGDNVIILKGKDRGKTAKVIHVLPRDGRVVVEGINLHQKAVRPKRAGEKGQLIKLPLPLSASNVMLVCTACGRTSRVGYRKPEKGNKERYCKKCNATV</sequence>
<dbReference type="InterPro" id="IPR005824">
    <property type="entry name" value="KOW"/>
</dbReference>
<dbReference type="InterPro" id="IPR014722">
    <property type="entry name" value="Rib_uL2_dom2"/>
</dbReference>
<evidence type="ECO:0000256" key="3">
    <source>
        <dbReference type="ARBA" id="ARBA00023274"/>
    </source>
</evidence>
<comment type="caution">
    <text evidence="8">The sequence shown here is derived from an EMBL/GenBank/DDBJ whole genome shotgun (WGS) entry which is preliminary data.</text>
</comment>
<dbReference type="GO" id="GO:0003735">
    <property type="term" value="F:structural constituent of ribosome"/>
    <property type="evidence" value="ECO:0007669"/>
    <property type="project" value="InterPro"/>
</dbReference>
<evidence type="ECO:0000256" key="2">
    <source>
        <dbReference type="ARBA" id="ARBA00022980"/>
    </source>
</evidence>
<evidence type="ECO:0000256" key="5">
    <source>
        <dbReference type="HAMAP-Rule" id="MF_01326"/>
    </source>
</evidence>
<comment type="function">
    <text evidence="5">One of the proteins that surrounds the polypeptide exit tunnel on the outside of the subunit.</text>
</comment>
<name>A0A2M8G132_9BACT</name>
<keyword evidence="5" id="KW-0694">RNA-binding</keyword>
<keyword evidence="5" id="KW-0699">rRNA-binding</keyword>
<dbReference type="InterPro" id="IPR005825">
    <property type="entry name" value="Ribosomal_uL24_CS"/>
</dbReference>
<keyword evidence="3 5" id="KW-0687">Ribonucleoprotein</keyword>
<dbReference type="SMART" id="SM00739">
    <property type="entry name" value="KOW"/>
    <property type="match status" value="1"/>
</dbReference>
<evidence type="ECO:0000313" key="9">
    <source>
        <dbReference type="Proteomes" id="UP000229674"/>
    </source>
</evidence>
<protein>
    <recommendedName>
        <fullName evidence="4 5">Large ribosomal subunit protein uL24</fullName>
    </recommendedName>
</protein>
<dbReference type="InterPro" id="IPR008991">
    <property type="entry name" value="Translation_prot_SH3-like_sf"/>
</dbReference>
<accession>A0A2M8G132</accession>
<comment type="function">
    <text evidence="5">One of two assembly initiator proteins, it binds directly to the 5'-end of the 23S rRNA, where it nucleates assembly of the 50S subunit.</text>
</comment>
<feature type="domain" description="KOW" evidence="7">
    <location>
        <begin position="2"/>
        <end position="29"/>
    </location>
</feature>
<dbReference type="GO" id="GO:0019843">
    <property type="term" value="F:rRNA binding"/>
    <property type="evidence" value="ECO:0007669"/>
    <property type="project" value="UniProtKB-UniRule"/>
</dbReference>
<dbReference type="Proteomes" id="UP000229674">
    <property type="component" value="Unassembled WGS sequence"/>
</dbReference>